<name>A0ABT7VA48_9ACTN</name>
<protein>
    <submittedName>
        <fullName evidence="2">Uncharacterized protein</fullName>
    </submittedName>
</protein>
<keyword evidence="3" id="KW-1185">Reference proteome</keyword>
<evidence type="ECO:0000313" key="3">
    <source>
        <dbReference type="Proteomes" id="UP001529421"/>
    </source>
</evidence>
<dbReference type="Proteomes" id="UP001529421">
    <property type="component" value="Unassembled WGS sequence"/>
</dbReference>
<gene>
    <name evidence="2" type="ORF">QUW28_07675</name>
</gene>
<comment type="caution">
    <text evidence="2">The sequence shown here is derived from an EMBL/GenBank/DDBJ whole genome shotgun (WGS) entry which is preliminary data.</text>
</comment>
<keyword evidence="1" id="KW-1133">Transmembrane helix</keyword>
<dbReference type="RefSeq" id="WP_275060815.1">
    <property type="nucleotide sequence ID" value="NZ_JACJKQ010000002.1"/>
</dbReference>
<dbReference type="EMBL" id="JAUDDZ010000010">
    <property type="protein sequence ID" value="MDM8275368.1"/>
    <property type="molecule type" value="Genomic_DNA"/>
</dbReference>
<feature type="transmembrane region" description="Helical" evidence="1">
    <location>
        <begin position="6"/>
        <end position="24"/>
    </location>
</feature>
<organism evidence="2 3">
    <name type="scientific">Enorma phocaeensis</name>
    <dbReference type="NCBI Taxonomy" id="1871019"/>
    <lineage>
        <taxon>Bacteria</taxon>
        <taxon>Bacillati</taxon>
        <taxon>Actinomycetota</taxon>
        <taxon>Coriobacteriia</taxon>
        <taxon>Coriobacteriales</taxon>
        <taxon>Coriobacteriaceae</taxon>
        <taxon>Enorma</taxon>
    </lineage>
</organism>
<evidence type="ECO:0000256" key="1">
    <source>
        <dbReference type="SAM" id="Phobius"/>
    </source>
</evidence>
<sequence>MSEVFWGVALMVGAAVAFMASEVVRELERRHDEAALQETADQLL</sequence>
<keyword evidence="1" id="KW-0812">Transmembrane</keyword>
<accession>A0ABT7VA48</accession>
<keyword evidence="1" id="KW-0472">Membrane</keyword>
<evidence type="ECO:0000313" key="2">
    <source>
        <dbReference type="EMBL" id="MDM8275368.1"/>
    </source>
</evidence>
<reference evidence="3" key="1">
    <citation type="submission" date="2023-06" db="EMBL/GenBank/DDBJ databases">
        <title>Identification and characterization of horizontal gene transfer across gut microbiota members of farm animals based on homology search.</title>
        <authorList>
            <person name="Zeman M."/>
            <person name="Kubasova T."/>
            <person name="Jahodarova E."/>
            <person name="Nykrynova M."/>
            <person name="Rychlik I."/>
        </authorList>
    </citation>
    <scope>NUCLEOTIDE SEQUENCE [LARGE SCALE GENOMIC DNA]</scope>
    <source>
        <strain evidence="3">154_Feed</strain>
    </source>
</reference>
<proteinExistence type="predicted"/>